<dbReference type="EMBL" id="BKCG01000006">
    <property type="protein sequence ID" value="GER60148.1"/>
    <property type="molecule type" value="Genomic_DNA"/>
</dbReference>
<dbReference type="InterPro" id="IPR019109">
    <property type="entry name" value="MamF_MmsF"/>
</dbReference>
<evidence type="ECO:0000256" key="5">
    <source>
        <dbReference type="SAM" id="Phobius"/>
    </source>
</evidence>
<name>A0A5J4J296_9FLAO</name>
<keyword evidence="3 5" id="KW-1133">Transmembrane helix</keyword>
<keyword evidence="6" id="KW-0808">Transferase</keyword>
<reference evidence="6 7" key="1">
    <citation type="submission" date="2019-08" db="EMBL/GenBank/DDBJ databases">
        <title>Draft genome sequence of Ulvibacter marinus type strain NBRC 109484.</title>
        <authorList>
            <person name="Kawano K."/>
            <person name="Ushijima N."/>
            <person name="Kihara M."/>
            <person name="Itoh H."/>
        </authorList>
    </citation>
    <scope>NUCLEOTIDE SEQUENCE [LARGE SCALE GENOMIC DNA]</scope>
    <source>
        <strain evidence="6 7">NBRC 109484</strain>
    </source>
</reference>
<feature type="transmembrane region" description="Helical" evidence="5">
    <location>
        <begin position="63"/>
        <end position="96"/>
    </location>
</feature>
<gene>
    <name evidence="6" type="ORF">ULMA_22560</name>
</gene>
<comment type="caution">
    <text evidence="6">The sequence shown here is derived from an EMBL/GenBank/DDBJ whole genome shotgun (WGS) entry which is preliminary data.</text>
</comment>
<sequence>MEVINHTAKKKDTNLLMVTHLLQLATVFTGFGGLIAPLIVWATKKDDIQGMDYHGKTIINFQISIILLALVSIPLIFALGLGILMLIVIGVVSVVLPIINALRATNGEDPLLWLTFEFLKY</sequence>
<evidence type="ECO:0000313" key="7">
    <source>
        <dbReference type="Proteomes" id="UP000326509"/>
    </source>
</evidence>
<dbReference type="RefSeq" id="WP_151674595.1">
    <property type="nucleotide sequence ID" value="NZ_BKCG01000006.1"/>
</dbReference>
<dbReference type="GO" id="GO:0016757">
    <property type="term" value="F:glycosyltransferase activity"/>
    <property type="evidence" value="ECO:0007669"/>
    <property type="project" value="UniProtKB-KW"/>
</dbReference>
<dbReference type="Pfam" id="PF09685">
    <property type="entry name" value="MamF_MmsF"/>
    <property type="match status" value="1"/>
</dbReference>
<evidence type="ECO:0000256" key="4">
    <source>
        <dbReference type="ARBA" id="ARBA00023136"/>
    </source>
</evidence>
<keyword evidence="4 5" id="KW-0472">Membrane</keyword>
<comment type="subcellular location">
    <subcellularLocation>
        <location evidence="1">Membrane</location>
        <topology evidence="1">Multi-pass membrane protein</topology>
    </subcellularLocation>
</comment>
<accession>A0A5J4J296</accession>
<dbReference type="AlphaFoldDB" id="A0A5J4J296"/>
<organism evidence="6 7">
    <name type="scientific">Patiriisocius marinus</name>
    <dbReference type="NCBI Taxonomy" id="1397112"/>
    <lineage>
        <taxon>Bacteria</taxon>
        <taxon>Pseudomonadati</taxon>
        <taxon>Bacteroidota</taxon>
        <taxon>Flavobacteriia</taxon>
        <taxon>Flavobacteriales</taxon>
        <taxon>Flavobacteriaceae</taxon>
        <taxon>Patiriisocius</taxon>
    </lineage>
</organism>
<keyword evidence="7" id="KW-1185">Reference proteome</keyword>
<protein>
    <submittedName>
        <fullName evidence="6">Orotate phosphoribosyltransferase</fullName>
    </submittedName>
</protein>
<dbReference type="Proteomes" id="UP000326509">
    <property type="component" value="Unassembled WGS sequence"/>
</dbReference>
<proteinExistence type="predicted"/>
<evidence type="ECO:0000256" key="2">
    <source>
        <dbReference type="ARBA" id="ARBA00022692"/>
    </source>
</evidence>
<evidence type="ECO:0000256" key="1">
    <source>
        <dbReference type="ARBA" id="ARBA00004141"/>
    </source>
</evidence>
<evidence type="ECO:0000256" key="3">
    <source>
        <dbReference type="ARBA" id="ARBA00022989"/>
    </source>
</evidence>
<dbReference type="OrthoDB" id="1446062at2"/>
<feature type="transmembrane region" description="Helical" evidence="5">
    <location>
        <begin position="21"/>
        <end position="43"/>
    </location>
</feature>
<evidence type="ECO:0000313" key="6">
    <source>
        <dbReference type="EMBL" id="GER60148.1"/>
    </source>
</evidence>
<keyword evidence="6" id="KW-0328">Glycosyltransferase</keyword>
<keyword evidence="2 5" id="KW-0812">Transmembrane</keyword>